<dbReference type="SUPFAM" id="SSF48371">
    <property type="entry name" value="ARM repeat"/>
    <property type="match status" value="1"/>
</dbReference>
<name>A0A3S3PC79_9ACAR</name>
<dbReference type="Pfam" id="PF08609">
    <property type="entry name" value="Fes1"/>
    <property type="match status" value="1"/>
</dbReference>
<dbReference type="GO" id="GO:0000774">
    <property type="term" value="F:adenyl-nucleotide exchange factor activity"/>
    <property type="evidence" value="ECO:0007669"/>
    <property type="project" value="TreeGrafter"/>
</dbReference>
<dbReference type="Gene3D" id="1.25.10.10">
    <property type="entry name" value="Leucine-rich Repeat Variant"/>
    <property type="match status" value="1"/>
</dbReference>
<keyword evidence="1" id="KW-0677">Repeat</keyword>
<proteinExistence type="predicted"/>
<dbReference type="GO" id="GO:0005783">
    <property type="term" value="C:endoplasmic reticulum"/>
    <property type="evidence" value="ECO:0007669"/>
    <property type="project" value="TreeGrafter"/>
</dbReference>
<dbReference type="AlphaFoldDB" id="A0A3S3PC79"/>
<dbReference type="PANTHER" id="PTHR19316">
    <property type="entry name" value="PROTEIN FOLDING REGULATOR"/>
    <property type="match status" value="1"/>
</dbReference>
<accession>A0A3S3PC79</accession>
<dbReference type="Proteomes" id="UP000285301">
    <property type="component" value="Unassembled WGS sequence"/>
</dbReference>
<dbReference type="Pfam" id="PF02985">
    <property type="entry name" value="HEAT"/>
    <property type="match status" value="1"/>
</dbReference>
<dbReference type="STRING" id="1965070.A0A3S3PC79"/>
<dbReference type="InterPro" id="IPR016024">
    <property type="entry name" value="ARM-type_fold"/>
</dbReference>
<dbReference type="InterPro" id="IPR011989">
    <property type="entry name" value="ARM-like"/>
</dbReference>
<evidence type="ECO:0000313" key="3">
    <source>
        <dbReference type="EMBL" id="RWS12300.1"/>
    </source>
</evidence>
<protein>
    <submittedName>
        <fullName evidence="3">Hsp70-binding protein 1-like isoform X2</fullName>
    </submittedName>
</protein>
<keyword evidence="4" id="KW-1185">Reference proteome</keyword>
<dbReference type="EMBL" id="NCKU01001363">
    <property type="protein sequence ID" value="RWS12300.1"/>
    <property type="molecule type" value="Genomic_DNA"/>
</dbReference>
<evidence type="ECO:0000256" key="1">
    <source>
        <dbReference type="ARBA" id="ARBA00022737"/>
    </source>
</evidence>
<evidence type="ECO:0000259" key="2">
    <source>
        <dbReference type="Pfam" id="PF08609"/>
    </source>
</evidence>
<dbReference type="InterPro" id="IPR013918">
    <property type="entry name" value="Nucleotide_exch_fac_Fes1"/>
</dbReference>
<organism evidence="3 4">
    <name type="scientific">Dinothrombium tinctorium</name>
    <dbReference type="NCBI Taxonomy" id="1965070"/>
    <lineage>
        <taxon>Eukaryota</taxon>
        <taxon>Metazoa</taxon>
        <taxon>Ecdysozoa</taxon>
        <taxon>Arthropoda</taxon>
        <taxon>Chelicerata</taxon>
        <taxon>Arachnida</taxon>
        <taxon>Acari</taxon>
        <taxon>Acariformes</taxon>
        <taxon>Trombidiformes</taxon>
        <taxon>Prostigmata</taxon>
        <taxon>Anystina</taxon>
        <taxon>Parasitengona</taxon>
        <taxon>Trombidioidea</taxon>
        <taxon>Trombidiidae</taxon>
        <taxon>Dinothrombium</taxon>
    </lineage>
</organism>
<dbReference type="InterPro" id="IPR000357">
    <property type="entry name" value="HEAT"/>
</dbReference>
<comment type="caution">
    <text evidence="3">The sequence shown here is derived from an EMBL/GenBank/DDBJ whole genome shotgun (WGS) entry which is preliminary data.</text>
</comment>
<reference evidence="3 4" key="1">
    <citation type="journal article" date="2018" name="Gigascience">
        <title>Genomes of trombidid mites reveal novel predicted allergens and laterally-transferred genes associated with secondary metabolism.</title>
        <authorList>
            <person name="Dong X."/>
            <person name="Chaisiri K."/>
            <person name="Xia D."/>
            <person name="Armstrong S.D."/>
            <person name="Fang Y."/>
            <person name="Donnelly M.J."/>
            <person name="Kadowaki T."/>
            <person name="McGarry J.W."/>
            <person name="Darby A.C."/>
            <person name="Makepeace B.L."/>
        </authorList>
    </citation>
    <scope>NUCLEOTIDE SEQUENCE [LARGE SCALE GENOMIC DNA]</scope>
    <source>
        <strain evidence="3">UoL-WK</strain>
    </source>
</reference>
<gene>
    <name evidence="3" type="ORF">B4U79_00245</name>
</gene>
<sequence>MSEDELRARNLRGLLQFCVEQTAREDNTSSNAEAMSEERRQWLSQVIGSIGNQVEQMKQNVDIVKSFLNSGEEHETDEVIEAIDNLIDIVAQIDYANDFHKIGGFEILAPLISCNNSKLQIKGCDLLAEIVQNNKYCQKAVVDYKLLPLLVSTLDTDPDEEVRIKALYAISCLLRGNEDIQSLFESQFDGFSVLLRSIQQSSTKLRIKTSFLLTSLCQQQPRFKEALWKMGFVEQIIAILHQPHNETHEFLLSALYALVSEHEPSRKECQRSELKFESLLRSKLQQIKDRDECKEEIEYCEKLLLICFNNDTQIESER</sequence>
<dbReference type="PANTHER" id="PTHR19316:SF18">
    <property type="entry name" value="HSP70-BINDING PROTEIN 1"/>
    <property type="match status" value="1"/>
</dbReference>
<dbReference type="OrthoDB" id="10250458at2759"/>
<dbReference type="InterPro" id="IPR050693">
    <property type="entry name" value="Hsp70_NEF-Inhibitors"/>
</dbReference>
<feature type="domain" description="Nucleotide exchange factor Fes1" evidence="2">
    <location>
        <begin position="11"/>
        <end position="98"/>
    </location>
</feature>
<evidence type="ECO:0000313" key="4">
    <source>
        <dbReference type="Proteomes" id="UP000285301"/>
    </source>
</evidence>